<evidence type="ECO:0000313" key="3">
    <source>
        <dbReference type="Proteomes" id="UP000611640"/>
    </source>
</evidence>
<dbReference type="KEGG" id="atl:Athai_08020"/>
<keyword evidence="3" id="KW-1185">Reference proteome</keyword>
<proteinExistence type="predicted"/>
<dbReference type="Proteomes" id="UP000611640">
    <property type="component" value="Chromosome"/>
</dbReference>
<sequence length="101" mass="11206">MHQRVRVQREQPEYGSLPGRAEPDRPATDPQLQRAQHAQDEPAGGRGPGRRGAGKPRAAPSRRAVLRRGVRRRPCSRSRTAPTLSPARSASSRWLSRAVVR</sequence>
<name>A0A7R7DKB2_9ACTN</name>
<organism evidence="2 3">
    <name type="scientific">Actinocatenispora thailandica</name>
    <dbReference type="NCBI Taxonomy" id="227318"/>
    <lineage>
        <taxon>Bacteria</taxon>
        <taxon>Bacillati</taxon>
        <taxon>Actinomycetota</taxon>
        <taxon>Actinomycetes</taxon>
        <taxon>Micromonosporales</taxon>
        <taxon>Micromonosporaceae</taxon>
        <taxon>Actinocatenispora</taxon>
    </lineage>
</organism>
<evidence type="ECO:0000313" key="2">
    <source>
        <dbReference type="EMBL" id="BCJ33299.1"/>
    </source>
</evidence>
<protein>
    <submittedName>
        <fullName evidence="2">Uncharacterized protein</fullName>
    </submittedName>
</protein>
<dbReference type="EMBL" id="AP023355">
    <property type="protein sequence ID" value="BCJ33299.1"/>
    <property type="molecule type" value="Genomic_DNA"/>
</dbReference>
<feature type="compositionally biased region" description="Low complexity" evidence="1">
    <location>
        <begin position="77"/>
        <end position="101"/>
    </location>
</feature>
<accession>A0A7R7DKB2</accession>
<evidence type="ECO:0000256" key="1">
    <source>
        <dbReference type="SAM" id="MobiDB-lite"/>
    </source>
</evidence>
<feature type="compositionally biased region" description="Basic residues" evidence="1">
    <location>
        <begin position="64"/>
        <end position="76"/>
    </location>
</feature>
<gene>
    <name evidence="2" type="ORF">Athai_08020</name>
</gene>
<reference evidence="2 3" key="1">
    <citation type="submission" date="2020-08" db="EMBL/GenBank/DDBJ databases">
        <title>Whole genome shotgun sequence of Actinocatenispora thailandica NBRC 105041.</title>
        <authorList>
            <person name="Komaki H."/>
            <person name="Tamura T."/>
        </authorList>
    </citation>
    <scope>NUCLEOTIDE SEQUENCE [LARGE SCALE GENOMIC DNA]</scope>
    <source>
        <strain evidence="2 3">NBRC 105041</strain>
    </source>
</reference>
<feature type="region of interest" description="Disordered" evidence="1">
    <location>
        <begin position="1"/>
        <end position="101"/>
    </location>
</feature>
<dbReference type="AlphaFoldDB" id="A0A7R7DKB2"/>